<evidence type="ECO:0000259" key="5">
    <source>
        <dbReference type="Pfam" id="PF02662"/>
    </source>
</evidence>
<dbReference type="GO" id="GO:0046872">
    <property type="term" value="F:metal ion binding"/>
    <property type="evidence" value="ECO:0007669"/>
    <property type="project" value="UniProtKB-KW"/>
</dbReference>
<evidence type="ECO:0000313" key="7">
    <source>
        <dbReference type="Proteomes" id="UP000189670"/>
    </source>
</evidence>
<sequence length="143" mass="15929">MSDENEFIPNIVYGLCAWCGTGGSETAAAHHLKYPENIKPFRIMCTGALDPVYILRALIEGADGFIVSGCHPGDCHYDSGNYRARRRIAALKSILNTLGLDSDRVWLRWVGHGEGQRLVDTAFEFNEHIKKLGPNPLKSRRDS</sequence>
<evidence type="ECO:0000256" key="2">
    <source>
        <dbReference type="ARBA" id="ARBA00023002"/>
    </source>
</evidence>
<keyword evidence="3" id="KW-0408">Iron</keyword>
<evidence type="ECO:0000256" key="1">
    <source>
        <dbReference type="ARBA" id="ARBA00022723"/>
    </source>
</evidence>
<keyword evidence="4" id="KW-0411">Iron-sulfur</keyword>
<keyword evidence="1" id="KW-0479">Metal-binding</keyword>
<protein>
    <submittedName>
        <fullName evidence="6">F420-non-reducing hydrogenase iron-sulfur subunit D</fullName>
    </submittedName>
</protein>
<evidence type="ECO:0000313" key="6">
    <source>
        <dbReference type="EMBL" id="ETR73081.1"/>
    </source>
</evidence>
<feature type="domain" description="F420-non-reducing hydrogenase iron-sulfur subunit D" evidence="5">
    <location>
        <begin position="11"/>
        <end position="133"/>
    </location>
</feature>
<comment type="caution">
    <text evidence="6">The sequence shown here is derived from an EMBL/GenBank/DDBJ whole genome shotgun (WGS) entry which is preliminary data.</text>
</comment>
<dbReference type="GO" id="GO:0016491">
    <property type="term" value="F:oxidoreductase activity"/>
    <property type="evidence" value="ECO:0007669"/>
    <property type="project" value="UniProtKB-KW"/>
</dbReference>
<dbReference type="AlphaFoldDB" id="A0A1V1PDY1"/>
<dbReference type="Pfam" id="PF02662">
    <property type="entry name" value="FlpD"/>
    <property type="match status" value="1"/>
</dbReference>
<reference evidence="7" key="1">
    <citation type="submission" date="2012-11" db="EMBL/GenBank/DDBJ databases">
        <authorList>
            <person name="Lucero-Rivera Y.E."/>
            <person name="Tovar-Ramirez D."/>
        </authorList>
    </citation>
    <scope>NUCLEOTIDE SEQUENCE [LARGE SCALE GENOMIC DNA]</scope>
    <source>
        <strain evidence="7">Araruama</strain>
    </source>
</reference>
<dbReference type="EMBL" id="ATBP01000089">
    <property type="protein sequence ID" value="ETR73081.1"/>
    <property type="molecule type" value="Genomic_DNA"/>
</dbReference>
<keyword evidence="2" id="KW-0560">Oxidoreductase</keyword>
<evidence type="ECO:0000256" key="3">
    <source>
        <dbReference type="ARBA" id="ARBA00023004"/>
    </source>
</evidence>
<gene>
    <name evidence="6" type="ORF">OMM_07161</name>
</gene>
<evidence type="ECO:0000256" key="4">
    <source>
        <dbReference type="ARBA" id="ARBA00023014"/>
    </source>
</evidence>
<name>A0A1V1PDY1_9BACT</name>
<dbReference type="InterPro" id="IPR003813">
    <property type="entry name" value="MvhD/FlpD"/>
</dbReference>
<accession>A0A1V1PDY1</accession>
<dbReference type="GO" id="GO:0051536">
    <property type="term" value="F:iron-sulfur cluster binding"/>
    <property type="evidence" value="ECO:0007669"/>
    <property type="project" value="UniProtKB-KW"/>
</dbReference>
<organism evidence="6 7">
    <name type="scientific">Candidatus Magnetoglobus multicellularis str. Araruama</name>
    <dbReference type="NCBI Taxonomy" id="890399"/>
    <lineage>
        <taxon>Bacteria</taxon>
        <taxon>Pseudomonadati</taxon>
        <taxon>Thermodesulfobacteriota</taxon>
        <taxon>Desulfobacteria</taxon>
        <taxon>Desulfobacterales</taxon>
        <taxon>Desulfobacteraceae</taxon>
        <taxon>Candidatus Magnetoglobus</taxon>
    </lineage>
</organism>
<dbReference type="Proteomes" id="UP000189670">
    <property type="component" value="Unassembled WGS sequence"/>
</dbReference>
<proteinExistence type="predicted"/>